<name>A0A067KTE8_JATCU</name>
<dbReference type="AlphaFoldDB" id="A0A067KTE8"/>
<sequence length="150" mass="17509">MRKEKSTLLLKIPQKLHLPLMISINAQVMLEAQRNNSYMTPQLLPTMNIFMEKVTRKKTDVVDSPVNQSPTTSLLLRRRMNLHPSVPKNLGGQLPQSPSRALIVVVLLLKRDINHHIGEKSRCTTHQRHHSRQAPYWQTYSDSYYCFWDH</sequence>
<accession>A0A067KTE8</accession>
<evidence type="ECO:0000313" key="2">
    <source>
        <dbReference type="Proteomes" id="UP000027138"/>
    </source>
</evidence>
<proteinExistence type="predicted"/>
<dbReference type="Proteomes" id="UP000027138">
    <property type="component" value="Unassembled WGS sequence"/>
</dbReference>
<keyword evidence="2" id="KW-1185">Reference proteome</keyword>
<reference evidence="1 2" key="1">
    <citation type="journal article" date="2014" name="PLoS ONE">
        <title>Global Analysis of Gene Expression Profiles in Physic Nut (Jatropha curcas L.) Seedlings Exposed to Salt Stress.</title>
        <authorList>
            <person name="Zhang L."/>
            <person name="Zhang C."/>
            <person name="Wu P."/>
            <person name="Chen Y."/>
            <person name="Li M."/>
            <person name="Jiang H."/>
            <person name="Wu G."/>
        </authorList>
    </citation>
    <scope>NUCLEOTIDE SEQUENCE [LARGE SCALE GENOMIC DNA]</scope>
    <source>
        <strain evidence="2">cv. GZQX0401</strain>
        <tissue evidence="1">Young leaves</tissue>
    </source>
</reference>
<protein>
    <submittedName>
        <fullName evidence="1">Uncharacterized protein</fullName>
    </submittedName>
</protein>
<evidence type="ECO:0000313" key="1">
    <source>
        <dbReference type="EMBL" id="KDP35555.1"/>
    </source>
</evidence>
<organism evidence="1 2">
    <name type="scientific">Jatropha curcas</name>
    <name type="common">Barbados nut</name>
    <dbReference type="NCBI Taxonomy" id="180498"/>
    <lineage>
        <taxon>Eukaryota</taxon>
        <taxon>Viridiplantae</taxon>
        <taxon>Streptophyta</taxon>
        <taxon>Embryophyta</taxon>
        <taxon>Tracheophyta</taxon>
        <taxon>Spermatophyta</taxon>
        <taxon>Magnoliopsida</taxon>
        <taxon>eudicotyledons</taxon>
        <taxon>Gunneridae</taxon>
        <taxon>Pentapetalae</taxon>
        <taxon>rosids</taxon>
        <taxon>fabids</taxon>
        <taxon>Malpighiales</taxon>
        <taxon>Euphorbiaceae</taxon>
        <taxon>Crotonoideae</taxon>
        <taxon>Jatropheae</taxon>
        <taxon>Jatropha</taxon>
    </lineage>
</organism>
<dbReference type="EMBL" id="KK914482">
    <property type="protein sequence ID" value="KDP35555.1"/>
    <property type="molecule type" value="Genomic_DNA"/>
</dbReference>
<gene>
    <name evidence="1" type="ORF">JCGZ_08993</name>
</gene>